<feature type="compositionally biased region" description="Basic and acidic residues" evidence="7">
    <location>
        <begin position="27"/>
        <end position="42"/>
    </location>
</feature>
<comment type="caution">
    <text evidence="10">The sequence shown here is derived from an EMBL/GenBank/DDBJ whole genome shotgun (WGS) entry which is preliminary data.</text>
</comment>
<feature type="domain" description="OB" evidence="8">
    <location>
        <begin position="85"/>
        <end position="153"/>
    </location>
</feature>
<comment type="subcellular location">
    <subcellularLocation>
        <location evidence="1">Nucleus</location>
    </subcellularLocation>
</comment>
<dbReference type="PANTHER" id="PTHR13989">
    <property type="entry name" value="REPLICATION PROTEIN A-RELATED"/>
    <property type="match status" value="1"/>
</dbReference>
<dbReference type="InterPro" id="IPR040260">
    <property type="entry name" value="RFA2-like"/>
</dbReference>
<keyword evidence="11" id="KW-1185">Reference proteome</keyword>
<evidence type="ECO:0000256" key="6">
    <source>
        <dbReference type="PIRSR" id="PIRSR036949-1"/>
    </source>
</evidence>
<dbReference type="AlphaFoldDB" id="A0A8J2SFF3"/>
<dbReference type="InterPro" id="IPR014646">
    <property type="entry name" value="Rfa2/RPA32"/>
</dbReference>
<feature type="cross-link" description="Glycyl lysine isopeptide (Lys-Gly) (interchain with G-Cter in ubiquitin)" evidence="6">
    <location>
        <position position="36"/>
    </location>
</feature>
<feature type="compositionally biased region" description="Polar residues" evidence="7">
    <location>
        <begin position="43"/>
        <end position="54"/>
    </location>
</feature>
<dbReference type="GO" id="GO:0000781">
    <property type="term" value="C:chromosome, telomeric region"/>
    <property type="evidence" value="ECO:0007669"/>
    <property type="project" value="TreeGrafter"/>
</dbReference>
<feature type="domain" description="Replication protein A C-terminal" evidence="9">
    <location>
        <begin position="184"/>
        <end position="272"/>
    </location>
</feature>
<sequence length="279" mass="30095">MSGYGGYEYDNANADSGGGGFLSQSNRESEGGEKEKKPRDKQTLTPVTIKQLQSAEKGVGDDDGYKIDNAEIHSVRVVACVQTDEVRETKATYNIEDGTGSVEVTFWLNDAQDEDSWARQKLAKMTPGAYVVVHGNIKEYDGRLTISAYDMRPVEDFNQVTHHYLEAIYVHAKRVGKIQVSSGAAPAAKRDSMAGFHPTTHGQSAAGGADGADGMTSLQKRVLDYYTENGTGDEGCNTDSVAASLGLDLGQVKAAVEFLSSEGHLYSTIDEDHHKSTSE</sequence>
<evidence type="ECO:0000256" key="5">
    <source>
        <dbReference type="ARBA" id="ARBA00023242"/>
    </source>
</evidence>
<keyword evidence="4" id="KW-0238">DNA-binding</keyword>
<dbReference type="EMBL" id="CAKKNE010000001">
    <property type="protein sequence ID" value="CAH0366644.1"/>
    <property type="molecule type" value="Genomic_DNA"/>
</dbReference>
<dbReference type="OrthoDB" id="25571at2759"/>
<gene>
    <name evidence="10" type="ORF">PECAL_1P31480</name>
</gene>
<dbReference type="FunFam" id="1.10.10.10:FF:000168">
    <property type="entry name" value="Replication protein A 32 kDa subunit"/>
    <property type="match status" value="1"/>
</dbReference>
<dbReference type="Gene3D" id="2.40.50.140">
    <property type="entry name" value="Nucleic acid-binding proteins"/>
    <property type="match status" value="1"/>
</dbReference>
<keyword evidence="5" id="KW-0539">Nucleus</keyword>
<evidence type="ECO:0000313" key="11">
    <source>
        <dbReference type="Proteomes" id="UP000789595"/>
    </source>
</evidence>
<evidence type="ECO:0000256" key="1">
    <source>
        <dbReference type="ARBA" id="ARBA00004123"/>
    </source>
</evidence>
<reference evidence="10" key="1">
    <citation type="submission" date="2021-11" db="EMBL/GenBank/DDBJ databases">
        <authorList>
            <consortium name="Genoscope - CEA"/>
            <person name="William W."/>
        </authorList>
    </citation>
    <scope>NUCLEOTIDE SEQUENCE</scope>
</reference>
<dbReference type="GO" id="GO:0006289">
    <property type="term" value="P:nucleotide-excision repair"/>
    <property type="evidence" value="ECO:0007669"/>
    <property type="project" value="TreeGrafter"/>
</dbReference>
<dbReference type="Pfam" id="PF08784">
    <property type="entry name" value="RPA_C"/>
    <property type="match status" value="1"/>
</dbReference>
<dbReference type="InterPro" id="IPR036390">
    <property type="entry name" value="WH_DNA-bd_sf"/>
</dbReference>
<protein>
    <recommendedName>
        <fullName evidence="12">Replication protein A C-terminal domain-containing protein</fullName>
    </recommendedName>
</protein>
<dbReference type="PANTHER" id="PTHR13989:SF16">
    <property type="entry name" value="REPLICATION PROTEIN A2"/>
    <property type="match status" value="1"/>
</dbReference>
<feature type="region of interest" description="Disordered" evidence="7">
    <location>
        <begin position="189"/>
        <end position="213"/>
    </location>
</feature>
<dbReference type="GO" id="GO:0035861">
    <property type="term" value="C:site of double-strand break"/>
    <property type="evidence" value="ECO:0007669"/>
    <property type="project" value="TreeGrafter"/>
</dbReference>
<dbReference type="SUPFAM" id="SSF46785">
    <property type="entry name" value="Winged helix' DNA-binding domain"/>
    <property type="match status" value="1"/>
</dbReference>
<keyword evidence="3" id="KW-0235">DNA replication</keyword>
<organism evidence="10 11">
    <name type="scientific">Pelagomonas calceolata</name>
    <dbReference type="NCBI Taxonomy" id="35677"/>
    <lineage>
        <taxon>Eukaryota</taxon>
        <taxon>Sar</taxon>
        <taxon>Stramenopiles</taxon>
        <taxon>Ochrophyta</taxon>
        <taxon>Pelagophyceae</taxon>
        <taxon>Pelagomonadales</taxon>
        <taxon>Pelagomonadaceae</taxon>
        <taxon>Pelagomonas</taxon>
    </lineage>
</organism>
<comment type="similarity">
    <text evidence="2">Belongs to the replication factor A protein 2 family.</text>
</comment>
<dbReference type="InterPro" id="IPR012340">
    <property type="entry name" value="NA-bd_OB-fold"/>
</dbReference>
<dbReference type="PIRSF" id="PIRSF036949">
    <property type="entry name" value="RPA32"/>
    <property type="match status" value="1"/>
</dbReference>
<evidence type="ECO:0000259" key="9">
    <source>
        <dbReference type="Pfam" id="PF08784"/>
    </source>
</evidence>
<dbReference type="InterPro" id="IPR014892">
    <property type="entry name" value="RPA_C"/>
</dbReference>
<dbReference type="GO" id="GO:0006260">
    <property type="term" value="P:DNA replication"/>
    <property type="evidence" value="ECO:0007669"/>
    <property type="project" value="UniProtKB-KW"/>
</dbReference>
<dbReference type="Proteomes" id="UP000789595">
    <property type="component" value="Unassembled WGS sequence"/>
</dbReference>
<evidence type="ECO:0000256" key="2">
    <source>
        <dbReference type="ARBA" id="ARBA00007815"/>
    </source>
</evidence>
<evidence type="ECO:0000256" key="4">
    <source>
        <dbReference type="ARBA" id="ARBA00023125"/>
    </source>
</evidence>
<dbReference type="InterPro" id="IPR004365">
    <property type="entry name" value="NA-bd_OB_tRNA"/>
</dbReference>
<evidence type="ECO:0008006" key="12">
    <source>
        <dbReference type="Google" id="ProtNLM"/>
    </source>
</evidence>
<feature type="region of interest" description="Disordered" evidence="7">
    <location>
        <begin position="1"/>
        <end position="62"/>
    </location>
</feature>
<dbReference type="CDD" id="cd04478">
    <property type="entry name" value="RPA2_DBD_D"/>
    <property type="match status" value="1"/>
</dbReference>
<dbReference type="Pfam" id="PF01336">
    <property type="entry name" value="tRNA_anti-codon"/>
    <property type="match status" value="1"/>
</dbReference>
<dbReference type="GO" id="GO:0000724">
    <property type="term" value="P:double-strand break repair via homologous recombination"/>
    <property type="evidence" value="ECO:0007669"/>
    <property type="project" value="TreeGrafter"/>
</dbReference>
<feature type="cross-link" description="Glycyl lysine isopeptide (Lys-Gly) (interchain with G-Cter in ubiquitin)" evidence="6">
    <location>
        <position position="37"/>
    </location>
</feature>
<name>A0A8J2SFF3_9STRA</name>
<accession>A0A8J2SFF3</accession>
<proteinExistence type="inferred from homology"/>
<dbReference type="GO" id="GO:0003697">
    <property type="term" value="F:single-stranded DNA binding"/>
    <property type="evidence" value="ECO:0007669"/>
    <property type="project" value="TreeGrafter"/>
</dbReference>
<evidence type="ECO:0000256" key="7">
    <source>
        <dbReference type="SAM" id="MobiDB-lite"/>
    </source>
</evidence>
<dbReference type="GO" id="GO:0005662">
    <property type="term" value="C:DNA replication factor A complex"/>
    <property type="evidence" value="ECO:0007669"/>
    <property type="project" value="TreeGrafter"/>
</dbReference>
<dbReference type="InterPro" id="IPR036388">
    <property type="entry name" value="WH-like_DNA-bd_sf"/>
</dbReference>
<evidence type="ECO:0000313" key="10">
    <source>
        <dbReference type="EMBL" id="CAH0366644.1"/>
    </source>
</evidence>
<dbReference type="Gene3D" id="1.10.10.10">
    <property type="entry name" value="Winged helix-like DNA-binding domain superfamily/Winged helix DNA-binding domain"/>
    <property type="match status" value="1"/>
</dbReference>
<dbReference type="SUPFAM" id="SSF50249">
    <property type="entry name" value="Nucleic acid-binding proteins"/>
    <property type="match status" value="1"/>
</dbReference>
<evidence type="ECO:0000259" key="8">
    <source>
        <dbReference type="Pfam" id="PF01336"/>
    </source>
</evidence>
<evidence type="ECO:0000256" key="3">
    <source>
        <dbReference type="ARBA" id="ARBA00022705"/>
    </source>
</evidence>